<feature type="domain" description="GATA-type" evidence="7">
    <location>
        <begin position="144"/>
        <end position="180"/>
    </location>
</feature>
<gene>
    <name evidence="9" type="ORF">HPP92_025726</name>
    <name evidence="8" type="ORF">HPP92_025991</name>
</gene>
<dbReference type="Gene3D" id="3.30.50.10">
    <property type="entry name" value="Erythroid Transcription Factor GATA-1, subunit A"/>
    <property type="match status" value="1"/>
</dbReference>
<dbReference type="InterPro" id="IPR013088">
    <property type="entry name" value="Znf_NHR/GATA"/>
</dbReference>
<evidence type="ECO:0000313" key="10">
    <source>
        <dbReference type="Proteomes" id="UP000636800"/>
    </source>
</evidence>
<keyword evidence="3 6" id="KW-0863">Zinc-finger</keyword>
<evidence type="ECO:0000256" key="4">
    <source>
        <dbReference type="ARBA" id="ARBA00022833"/>
    </source>
</evidence>
<reference evidence="10 11" key="1">
    <citation type="journal article" date="2020" name="Nat. Food">
        <title>A phased Vanilla planifolia genome enables genetic improvement of flavour and production.</title>
        <authorList>
            <person name="Hasing T."/>
            <person name="Tang H."/>
            <person name="Brym M."/>
            <person name="Khazi F."/>
            <person name="Huang T."/>
            <person name="Chambers A.H."/>
        </authorList>
    </citation>
    <scope>NUCLEOTIDE SEQUENCE [LARGE SCALE GENOMIC DNA]</scope>
    <source>
        <tissue evidence="8">Leaf</tissue>
    </source>
</reference>
<protein>
    <recommendedName>
        <fullName evidence="7">GATA-type domain-containing protein</fullName>
    </recommendedName>
</protein>
<dbReference type="PANTHER" id="PTHR45658">
    <property type="entry name" value="GATA TRANSCRIPTION FACTOR"/>
    <property type="match status" value="1"/>
</dbReference>
<dbReference type="Proteomes" id="UP000636800">
    <property type="component" value="Unassembled WGS sequence"/>
</dbReference>
<dbReference type="GO" id="GO:0043565">
    <property type="term" value="F:sequence-specific DNA binding"/>
    <property type="evidence" value="ECO:0007669"/>
    <property type="project" value="InterPro"/>
</dbReference>
<dbReference type="SUPFAM" id="SSF57716">
    <property type="entry name" value="Glucocorticoid receptor-like (DNA-binding domain)"/>
    <property type="match status" value="1"/>
</dbReference>
<dbReference type="GO" id="GO:0008270">
    <property type="term" value="F:zinc ion binding"/>
    <property type="evidence" value="ECO:0007669"/>
    <property type="project" value="UniProtKB-KW"/>
</dbReference>
<keyword evidence="2" id="KW-0479">Metal-binding</keyword>
<evidence type="ECO:0000313" key="11">
    <source>
        <dbReference type="Proteomes" id="UP000639772"/>
    </source>
</evidence>
<dbReference type="EMBL" id="JADCNL010000014">
    <property type="protein sequence ID" value="KAG0453327.1"/>
    <property type="molecule type" value="Genomic_DNA"/>
</dbReference>
<evidence type="ECO:0000256" key="1">
    <source>
        <dbReference type="ARBA" id="ARBA00005694"/>
    </source>
</evidence>
<dbReference type="InterPro" id="IPR051140">
    <property type="entry name" value="GATA_TF"/>
</dbReference>
<dbReference type="EMBL" id="JADCNM010000014">
    <property type="protein sequence ID" value="KAG0454422.1"/>
    <property type="molecule type" value="Genomic_DNA"/>
</dbReference>
<evidence type="ECO:0000256" key="2">
    <source>
        <dbReference type="ARBA" id="ARBA00022723"/>
    </source>
</evidence>
<dbReference type="Proteomes" id="UP000639772">
    <property type="component" value="Unassembled WGS sequence"/>
</dbReference>
<evidence type="ECO:0000256" key="6">
    <source>
        <dbReference type="PROSITE-ProRule" id="PRU00094"/>
    </source>
</evidence>
<dbReference type="FunFam" id="3.30.50.10:FF:000018">
    <property type="entry name" value="GATA transcription factor"/>
    <property type="match status" value="1"/>
</dbReference>
<dbReference type="GO" id="GO:0005634">
    <property type="term" value="C:nucleus"/>
    <property type="evidence" value="ECO:0007669"/>
    <property type="project" value="TreeGrafter"/>
</dbReference>
<dbReference type="SMART" id="SM00401">
    <property type="entry name" value="ZnF_GATA"/>
    <property type="match status" value="1"/>
</dbReference>
<evidence type="ECO:0000313" key="9">
    <source>
        <dbReference type="EMBL" id="KAG0454422.1"/>
    </source>
</evidence>
<accession>A0A835PNE4</accession>
<dbReference type="GO" id="GO:0030154">
    <property type="term" value="P:cell differentiation"/>
    <property type="evidence" value="ECO:0007669"/>
    <property type="project" value="TreeGrafter"/>
</dbReference>
<comment type="similarity">
    <text evidence="1">Belongs to the type IV zinc-finger family. Class A subfamily.</text>
</comment>
<dbReference type="AlphaFoldDB" id="A0A835PNE4"/>
<dbReference type="Pfam" id="PF00320">
    <property type="entry name" value="GATA"/>
    <property type="match status" value="1"/>
</dbReference>
<dbReference type="PANTHER" id="PTHR45658:SF42">
    <property type="entry name" value="GATA TRANSCRIPTION FACTOR 1"/>
    <property type="match status" value="1"/>
</dbReference>
<dbReference type="PROSITE" id="PS00344">
    <property type="entry name" value="GATA_ZN_FINGER_1"/>
    <property type="match status" value="1"/>
</dbReference>
<proteinExistence type="inferred from homology"/>
<dbReference type="CDD" id="cd00202">
    <property type="entry name" value="ZnF_GATA"/>
    <property type="match status" value="1"/>
</dbReference>
<dbReference type="PROSITE" id="PS50114">
    <property type="entry name" value="GATA_ZN_FINGER_2"/>
    <property type="match status" value="1"/>
</dbReference>
<name>A0A835PNE4_VANPL</name>
<keyword evidence="10" id="KW-1185">Reference proteome</keyword>
<keyword evidence="5" id="KW-0010">Activator</keyword>
<dbReference type="OrthoDB" id="2162994at2759"/>
<organism evidence="8 10">
    <name type="scientific">Vanilla planifolia</name>
    <name type="common">Vanilla</name>
    <dbReference type="NCBI Taxonomy" id="51239"/>
    <lineage>
        <taxon>Eukaryota</taxon>
        <taxon>Viridiplantae</taxon>
        <taxon>Streptophyta</taxon>
        <taxon>Embryophyta</taxon>
        <taxon>Tracheophyta</taxon>
        <taxon>Spermatophyta</taxon>
        <taxon>Magnoliopsida</taxon>
        <taxon>Liliopsida</taxon>
        <taxon>Asparagales</taxon>
        <taxon>Orchidaceae</taxon>
        <taxon>Vanilloideae</taxon>
        <taxon>Vanilleae</taxon>
        <taxon>Vanilla</taxon>
    </lineage>
</organism>
<sequence>MVETPAAADFSDEFFLYDFTEEASGEGKTSGSPNPNCRRRAHLFEEILDLAVDIIPGDAGSRNGAEEEELEWLADKDAFPTLETSFDFSASAERPSPVSVLASALPFRAPVRSRSTGRRRRRKALPFFISLSPTATEDLATRGKEGKRKCRHCEAEETPQWREGPEGPKTLCNACGVRYKSGRLVPEYRPANSPTFSSAIHSNSHRRVVEMRRQKFGQGGGHGHERRRVRLPVVPHVVAGMADD</sequence>
<evidence type="ECO:0000313" key="8">
    <source>
        <dbReference type="EMBL" id="KAG0453327.1"/>
    </source>
</evidence>
<dbReference type="GO" id="GO:0006355">
    <property type="term" value="P:regulation of DNA-templated transcription"/>
    <property type="evidence" value="ECO:0007669"/>
    <property type="project" value="InterPro"/>
</dbReference>
<keyword evidence="4" id="KW-0862">Zinc</keyword>
<evidence type="ECO:0000256" key="5">
    <source>
        <dbReference type="ARBA" id="ARBA00023159"/>
    </source>
</evidence>
<comment type="caution">
    <text evidence="8">The sequence shown here is derived from an EMBL/GenBank/DDBJ whole genome shotgun (WGS) entry which is preliminary data.</text>
</comment>
<evidence type="ECO:0000256" key="3">
    <source>
        <dbReference type="ARBA" id="ARBA00022771"/>
    </source>
</evidence>
<evidence type="ECO:0000259" key="7">
    <source>
        <dbReference type="PROSITE" id="PS50114"/>
    </source>
</evidence>
<dbReference type="InterPro" id="IPR000679">
    <property type="entry name" value="Znf_GATA"/>
</dbReference>